<feature type="compositionally biased region" description="Low complexity" evidence="3">
    <location>
        <begin position="681"/>
        <end position="711"/>
    </location>
</feature>
<feature type="region of interest" description="Disordered" evidence="3">
    <location>
        <begin position="1548"/>
        <end position="1598"/>
    </location>
</feature>
<dbReference type="Proteomes" id="UP000559027">
    <property type="component" value="Unassembled WGS sequence"/>
</dbReference>
<proteinExistence type="predicted"/>
<feature type="compositionally biased region" description="Low complexity" evidence="3">
    <location>
        <begin position="588"/>
        <end position="601"/>
    </location>
</feature>
<dbReference type="Pfam" id="PF00018">
    <property type="entry name" value="SH3_1"/>
    <property type="match status" value="1"/>
</dbReference>
<feature type="region of interest" description="Disordered" evidence="3">
    <location>
        <begin position="257"/>
        <end position="645"/>
    </location>
</feature>
<feature type="region of interest" description="Disordered" evidence="3">
    <location>
        <begin position="194"/>
        <end position="222"/>
    </location>
</feature>
<dbReference type="GO" id="GO:0030950">
    <property type="term" value="P:establishment or maintenance of actin cytoskeleton polarity"/>
    <property type="evidence" value="ECO:0007669"/>
    <property type="project" value="TreeGrafter"/>
</dbReference>
<evidence type="ECO:0000259" key="4">
    <source>
        <dbReference type="PROSITE" id="PS50002"/>
    </source>
</evidence>
<dbReference type="OrthoDB" id="196165at2759"/>
<sequence length="1763" mass="189986">METGGRRPVVVRQDTFDLREHLIPSTDTNDDDEHNEYDVMAQVHTDAAHTAGNATTTTHTDADVEPRSVLDDDSDGEGEGEDFIDDDDDDRSSSLSIPNESIDFDLVYSLHSFAATVEGQANVVKGDRLVLIDDSNSYWWLVRVLKTQEVGYIPAENIETPFERLARLNKHRNVDLASATQAEMQGELNASQDRLRQRTAGGQTPSPIPGRGRSQSQSTGRRLVFTSNMSVHRYAPAIWDEEDEDLDDDEDYDQVEYMATDPDLADDERERAERMRGEHYSPHSSGRMEVDDEMMWDEYDAQTPEPATAAAAAEVQPQAPPSPQQQQQPPLTQQPSKELKSPPSTEQLLSPPDVLRPGLASPSVAGFDGRQLVDPADATAETVRKTITPSVARGDVDTTYISPSSPPQQQLSQRQEDERAKRVRERLEEEEEALRNTKRSRSGSGSTATTTASTTTSISQVKSSSPAPSSSQQQGSGQKLTKQRKPDTQSQSEDEGSSSGGKKKKGGLWSGLFPRKKDKDKNKEKEKEREKERGVSGGGGEMKNASVTSFDSSDTRVSEESRVSRPSTTTSHDHHHPPTGTNVSPTTGLAMQQQQLAQQRVGGAGATGGGVLVGDGGVGGDPKTQGRDGASLSQHASQLRQHDQQQQALYKNYLMSSPSSPPEVSYGLQSASTVLGNAYMPPSSASNNSNSAPGTPSGTGLGLPTTPRPRPGSLILTTTSSGSIVVDGAGAMGLPAAVSHQELSVIRIFAGQGLAQLTDATFKTALLNSSTVASDLIKQAIQRFRLPTSSPHHIQEGEGDDADDNDDNNNAFSYYLTVKQVHSDTPLVLSPSDHPLQIFEHLVAEATALSEMENNMMMAMMVPKVKRSSMGSIDSVASNLSMHPAIRKLPMNDFTDDSQVKFYLNRRVGSMRGGEDIGGGVMLHWGEASLGGEFTAEPGMIGETMVQSPKNQYLTVSTAGERYPSTGGASSPSVRFAVQLIIQKEDLPENMMFHPTTEAIVFKEDHHHQSSGTPSIQVSSSSSSQHHPNPNMRRKVFMFPKMVTVAEVIELGLERFGILEGVVDGGDEVEDKLVVVGSRRRSSMGSGSGSGGRVRYGLWIGVDGQERELTPSSKLTDAYPAGRPPTFKSPSAGQDANSSLLTGGNTLIKRRSIDATQLLGTVEDVHPDDPVFLLRRATSYRPTTGGGGGGVGGGFVTRHGRHSAPLDEIALQKMNSMISSREREGRGEHRQSGVSVESALSYASLDKSRQLTLEEQDNTLEQTPPRSQIEKQRSAQEIIAAQRAQTRANQIASILSAQSNSVRGTDIVLPDNAVLRSSRYEETGGMRYSYVEPDGETTYDVSDIVEAEWGSEYQQQQQQYQQQYQQQQHQRRRAEEGDVDGDDGDLLKVVGAQQGLGANLDRVLNRIRNGKVSLGRDEGVVSSAALSLTVEGVSDVDEDTTTIGATPKQQQRVHNEDDEDDSANDTIVVDGLGALSGGARRDRESKESGVSVPSVSEYSVEDSLTRSSRSGTPGSAGFVSQMPSASGANAGAGLAAAASAFAASAGVTHGHSHSHSRSISSLDYRSSEERAERSSPILPRASTSTPTTAATAAMGRPAVMERRQPSLASVLSDGTTTAGYVTPPLHPIAPQVFESPRSFSSSIATPKGGSGKSSSLGGSHQNQYRRRGPVIPKDDFGISHMMAIIEYQTAQAKSQEVGATAGERGEKGKVEERDVVDERLFGRPVDLEKLHPQVREIYEDGFRMLEEMDKVLDGYVQPSIGAF</sequence>
<feature type="compositionally biased region" description="Basic and acidic residues" evidence="3">
    <location>
        <begin position="515"/>
        <end position="534"/>
    </location>
</feature>
<feature type="compositionally biased region" description="Acidic residues" evidence="3">
    <location>
        <begin position="71"/>
        <end position="90"/>
    </location>
</feature>
<evidence type="ECO:0000256" key="2">
    <source>
        <dbReference type="PROSITE-ProRule" id="PRU00192"/>
    </source>
</evidence>
<dbReference type="GO" id="GO:0015630">
    <property type="term" value="C:microtubule cytoskeleton"/>
    <property type="evidence" value="ECO:0007669"/>
    <property type="project" value="TreeGrafter"/>
</dbReference>
<protein>
    <recommendedName>
        <fullName evidence="4">SH3 domain-containing protein</fullName>
    </recommendedName>
</protein>
<feature type="region of interest" description="Disordered" evidence="3">
    <location>
        <begin position="1005"/>
        <end position="1032"/>
    </location>
</feature>
<dbReference type="PANTHER" id="PTHR47775:SF1">
    <property type="entry name" value="BUD SITE SELECTION PROTEIN 14"/>
    <property type="match status" value="1"/>
</dbReference>
<feature type="compositionally biased region" description="Gly residues" evidence="3">
    <location>
        <begin position="602"/>
        <end position="620"/>
    </location>
</feature>
<feature type="compositionally biased region" description="Low complexity" evidence="3">
    <location>
        <begin position="44"/>
        <end position="59"/>
    </location>
</feature>
<dbReference type="InterPro" id="IPR001452">
    <property type="entry name" value="SH3_domain"/>
</dbReference>
<feature type="compositionally biased region" description="Polar residues" evidence="3">
    <location>
        <begin position="1441"/>
        <end position="1452"/>
    </location>
</feature>
<feature type="domain" description="SH3" evidence="4">
    <location>
        <begin position="102"/>
        <end position="163"/>
    </location>
</feature>
<dbReference type="FunFam" id="2.30.30.40:FF:000035">
    <property type="entry name" value="SH3 domain containing protein"/>
    <property type="match status" value="1"/>
</dbReference>
<evidence type="ECO:0000256" key="3">
    <source>
        <dbReference type="SAM" id="MobiDB-lite"/>
    </source>
</evidence>
<feature type="compositionally biased region" description="Basic and acidic residues" evidence="3">
    <location>
        <begin position="268"/>
        <end position="289"/>
    </location>
</feature>
<feature type="compositionally biased region" description="Basic and acidic residues" evidence="3">
    <location>
        <begin position="1220"/>
        <end position="1231"/>
    </location>
</feature>
<feature type="compositionally biased region" description="Low complexity" evidence="3">
    <location>
        <begin position="324"/>
        <end position="335"/>
    </location>
</feature>
<feature type="compositionally biased region" description="Low complexity" evidence="3">
    <location>
        <begin position="1010"/>
        <end position="1025"/>
    </location>
</feature>
<dbReference type="Gene3D" id="2.30.30.40">
    <property type="entry name" value="SH3 Domains"/>
    <property type="match status" value="1"/>
</dbReference>
<gene>
    <name evidence="5" type="ORF">D9756_001108</name>
</gene>
<dbReference type="GO" id="GO:0008104">
    <property type="term" value="P:intracellular protein localization"/>
    <property type="evidence" value="ECO:0007669"/>
    <property type="project" value="TreeGrafter"/>
</dbReference>
<feature type="compositionally biased region" description="Basic and acidic residues" evidence="3">
    <location>
        <begin position="60"/>
        <end position="70"/>
    </location>
</feature>
<organism evidence="5 6">
    <name type="scientific">Leucocoprinus leucothites</name>
    <dbReference type="NCBI Taxonomy" id="201217"/>
    <lineage>
        <taxon>Eukaryota</taxon>
        <taxon>Fungi</taxon>
        <taxon>Dikarya</taxon>
        <taxon>Basidiomycota</taxon>
        <taxon>Agaricomycotina</taxon>
        <taxon>Agaricomycetes</taxon>
        <taxon>Agaricomycetidae</taxon>
        <taxon>Agaricales</taxon>
        <taxon>Agaricineae</taxon>
        <taxon>Agaricaceae</taxon>
        <taxon>Leucocoprinus</taxon>
    </lineage>
</organism>
<accession>A0A8H5GFB2</accession>
<feature type="region of interest" description="Disordered" evidence="3">
    <location>
        <begin position="679"/>
        <end position="711"/>
    </location>
</feature>
<feature type="compositionally biased region" description="Low complexity" evidence="3">
    <location>
        <begin position="634"/>
        <end position="645"/>
    </location>
</feature>
<name>A0A8H5GFB2_9AGAR</name>
<comment type="caution">
    <text evidence="5">The sequence shown here is derived from an EMBL/GenBank/DDBJ whole genome shotgun (WGS) entry which is preliminary data.</text>
</comment>
<reference evidence="5 6" key="1">
    <citation type="journal article" date="2020" name="ISME J.">
        <title>Uncovering the hidden diversity of litter-decomposition mechanisms in mushroom-forming fungi.</title>
        <authorList>
            <person name="Floudas D."/>
            <person name="Bentzer J."/>
            <person name="Ahren D."/>
            <person name="Johansson T."/>
            <person name="Persson P."/>
            <person name="Tunlid A."/>
        </authorList>
    </citation>
    <scope>NUCLEOTIDE SEQUENCE [LARGE SCALE GENOMIC DNA]</scope>
    <source>
        <strain evidence="5 6">CBS 146.42</strain>
    </source>
</reference>
<evidence type="ECO:0000256" key="1">
    <source>
        <dbReference type="ARBA" id="ARBA00022443"/>
    </source>
</evidence>
<feature type="compositionally biased region" description="Polar residues" evidence="3">
    <location>
        <begin position="1128"/>
        <end position="1140"/>
    </location>
</feature>
<feature type="region of interest" description="Disordered" evidence="3">
    <location>
        <begin position="44"/>
        <end position="95"/>
    </location>
</feature>
<dbReference type="EMBL" id="JAACJO010000001">
    <property type="protein sequence ID" value="KAF5363760.1"/>
    <property type="molecule type" value="Genomic_DNA"/>
</dbReference>
<feature type="region of interest" description="Disordered" evidence="3">
    <location>
        <begin position="1637"/>
        <end position="1672"/>
    </location>
</feature>
<feature type="compositionally biased region" description="Acidic residues" evidence="3">
    <location>
        <begin position="797"/>
        <end position="806"/>
    </location>
</feature>
<dbReference type="SUPFAM" id="SSF50044">
    <property type="entry name" value="SH3-domain"/>
    <property type="match status" value="1"/>
</dbReference>
<feature type="region of interest" description="Disordered" evidence="3">
    <location>
        <begin position="1110"/>
        <end position="1140"/>
    </location>
</feature>
<evidence type="ECO:0000313" key="6">
    <source>
        <dbReference type="Proteomes" id="UP000559027"/>
    </source>
</evidence>
<feature type="compositionally biased region" description="Low complexity" evidence="3">
    <location>
        <begin position="1488"/>
        <end position="1502"/>
    </location>
</feature>
<dbReference type="InterPro" id="IPR036028">
    <property type="entry name" value="SH3-like_dom_sf"/>
</dbReference>
<dbReference type="SMART" id="SM00326">
    <property type="entry name" value="SH3"/>
    <property type="match status" value="1"/>
</dbReference>
<keyword evidence="6" id="KW-1185">Reference proteome</keyword>
<feature type="compositionally biased region" description="Low complexity" evidence="3">
    <location>
        <begin position="1581"/>
        <end position="1593"/>
    </location>
</feature>
<feature type="region of interest" description="Disordered" evidence="3">
    <location>
        <begin position="1254"/>
        <end position="1275"/>
    </location>
</feature>
<dbReference type="PANTHER" id="PTHR47775">
    <property type="entry name" value="BUD SITE SELECTION PROTEIN 14"/>
    <property type="match status" value="1"/>
</dbReference>
<feature type="region of interest" description="Disordered" evidence="3">
    <location>
        <begin position="1363"/>
        <end position="1385"/>
    </location>
</feature>
<feature type="compositionally biased region" description="Acidic residues" evidence="3">
    <location>
        <begin position="290"/>
        <end position="300"/>
    </location>
</feature>
<dbReference type="PROSITE" id="PS50002">
    <property type="entry name" value="SH3"/>
    <property type="match status" value="1"/>
</dbReference>
<evidence type="ECO:0000313" key="5">
    <source>
        <dbReference type="EMBL" id="KAF5363760.1"/>
    </source>
</evidence>
<dbReference type="InterPro" id="IPR053039">
    <property type="entry name" value="Polarity_Bud-Selection_Reg"/>
</dbReference>
<feature type="region of interest" description="Disordered" evidence="3">
    <location>
        <begin position="1438"/>
        <end position="1518"/>
    </location>
</feature>
<keyword evidence="1 2" id="KW-0728">SH3 domain</keyword>
<feature type="compositionally biased region" description="Low complexity" evidence="3">
    <location>
        <begin position="210"/>
        <end position="222"/>
    </location>
</feature>
<feature type="region of interest" description="Disordered" evidence="3">
    <location>
        <begin position="1219"/>
        <end position="1238"/>
    </location>
</feature>
<feature type="region of interest" description="Disordered" evidence="3">
    <location>
        <begin position="787"/>
        <end position="806"/>
    </location>
</feature>
<feature type="compositionally biased region" description="Low complexity" evidence="3">
    <location>
        <begin position="301"/>
        <end position="317"/>
    </location>
</feature>
<feature type="compositionally biased region" description="Basic and acidic residues" evidence="3">
    <location>
        <begin position="553"/>
        <end position="563"/>
    </location>
</feature>
<dbReference type="Gene3D" id="3.10.20.90">
    <property type="entry name" value="Phosphatidylinositol 3-kinase Catalytic Subunit, Chain A, domain 1"/>
    <property type="match status" value="1"/>
</dbReference>
<dbReference type="GO" id="GO:0051286">
    <property type="term" value="C:cell tip"/>
    <property type="evidence" value="ECO:0007669"/>
    <property type="project" value="TreeGrafter"/>
</dbReference>
<feature type="compositionally biased region" description="Low complexity" evidence="3">
    <location>
        <begin position="442"/>
        <end position="479"/>
    </location>
</feature>